<dbReference type="EMBL" id="CP039355">
    <property type="protein sequence ID" value="QCE14263.1"/>
    <property type="molecule type" value="Genomic_DNA"/>
</dbReference>
<evidence type="ECO:0000313" key="2">
    <source>
        <dbReference type="Proteomes" id="UP000501690"/>
    </source>
</evidence>
<reference evidence="1 2" key="1">
    <citation type="submission" date="2019-04" db="EMBL/GenBank/DDBJ databases">
        <title>An improved genome assembly and genetic linkage map for asparagus bean, Vigna unguiculata ssp. sesquipedialis.</title>
        <authorList>
            <person name="Xia Q."/>
            <person name="Zhang R."/>
            <person name="Dong Y."/>
        </authorList>
    </citation>
    <scope>NUCLEOTIDE SEQUENCE [LARGE SCALE GENOMIC DNA]</scope>
    <source>
        <tissue evidence="1">Leaf</tissue>
    </source>
</reference>
<protein>
    <submittedName>
        <fullName evidence="1">Uncharacterized protein</fullName>
    </submittedName>
</protein>
<organism evidence="1 2">
    <name type="scientific">Vigna unguiculata</name>
    <name type="common">Cowpea</name>
    <dbReference type="NCBI Taxonomy" id="3917"/>
    <lineage>
        <taxon>Eukaryota</taxon>
        <taxon>Viridiplantae</taxon>
        <taxon>Streptophyta</taxon>
        <taxon>Embryophyta</taxon>
        <taxon>Tracheophyta</taxon>
        <taxon>Spermatophyta</taxon>
        <taxon>Magnoliopsida</taxon>
        <taxon>eudicotyledons</taxon>
        <taxon>Gunneridae</taxon>
        <taxon>Pentapetalae</taxon>
        <taxon>rosids</taxon>
        <taxon>fabids</taxon>
        <taxon>Fabales</taxon>
        <taxon>Fabaceae</taxon>
        <taxon>Papilionoideae</taxon>
        <taxon>50 kb inversion clade</taxon>
        <taxon>NPAAA clade</taxon>
        <taxon>indigoferoid/millettioid clade</taxon>
        <taxon>Phaseoleae</taxon>
        <taxon>Vigna</taxon>
    </lineage>
</organism>
<dbReference type="Proteomes" id="UP000501690">
    <property type="component" value="Linkage Group LG11"/>
</dbReference>
<keyword evidence="2" id="KW-1185">Reference proteome</keyword>
<evidence type="ECO:0000313" key="1">
    <source>
        <dbReference type="EMBL" id="QCE14263.1"/>
    </source>
</evidence>
<sequence length="66" mass="7364">MSSEKVLHTSTPLEKALANAFETLNDEEEKKIDECLTNLDIVKEILAHEVNIEELKIGNKANEAKA</sequence>
<dbReference type="AlphaFoldDB" id="A0A4D6NKE8"/>
<accession>A0A4D6NKE8</accession>
<gene>
    <name evidence="1" type="ORF">DEO72_LG11g1262</name>
</gene>
<proteinExistence type="predicted"/>
<name>A0A4D6NKE8_VIGUN</name>